<name>A0A1N7NVY4_9BACT</name>
<sequence length="655" mass="73181">MNRFSNLLYFTILICFALTACQQDMGQEIPNNLKAIAGEDQEVTVETIVFLEGKVEGATGVINYLWTIKSKPDGSQVEIDESQKPNAQFRPDLVGEYILELTVKQHTFSAKDELKITAIAENEVPIQEPENYLSKDINEDTVWENKFEDPAIPDYIVTKEITVNAKLTILPGVVVHFKEDAGLKINGNIVAIGLPDQRISLQGEQPNSGYWKGVLLNTTSTGNKLNNVLIAHAGGKEFNELPGVRANLLLKGFSQPTYLELKNLTIRESNSYGLYVSSDAQLSVFENNSFSNNTGPSAFVPASQIHKLDFHSRFKGQNGFDGVETGGDLFLSNAVHWNGFNDQSKYLISSDLIVKSGLEIKPGSLIEMLQDKMIHVLQNGYLKAIGSQSQRIDISANIKDGIHNWKGIWIQSSHPENILSRADVSYAGSALIPGMSHKANIVVSGKLILRMSRINHSAGYGIYAKESQAVNEDIATSNVFGNNTLGNVFPVSLANPGQTTLQGDWMDWWSFNEELFNLDPEFYNVSSGMWFGGAATPWHTNRAGGFGIRFSEDGKFTWLITEKFENDPNCLSYSTEYIIGNYQEIGQSINFQQTFWRSKFYLSCDTSQNYEEQVETGTIRLPYEIKRSFHPLSGLAFWELKFTNPDNSTFSYFKL</sequence>
<keyword evidence="1" id="KW-0732">Signal</keyword>
<dbReference type="AlphaFoldDB" id="A0A1N7NVY4"/>
<evidence type="ECO:0000256" key="1">
    <source>
        <dbReference type="SAM" id="SignalP"/>
    </source>
</evidence>
<evidence type="ECO:0008006" key="4">
    <source>
        <dbReference type="Google" id="ProtNLM"/>
    </source>
</evidence>
<dbReference type="EMBL" id="FTOP01000012">
    <property type="protein sequence ID" value="SIT02487.1"/>
    <property type="molecule type" value="Genomic_DNA"/>
</dbReference>
<dbReference type="SUPFAM" id="SSF51126">
    <property type="entry name" value="Pectin lyase-like"/>
    <property type="match status" value="1"/>
</dbReference>
<evidence type="ECO:0000313" key="2">
    <source>
        <dbReference type="EMBL" id="SIT02487.1"/>
    </source>
</evidence>
<protein>
    <recommendedName>
        <fullName evidence="4">Right handed beta helix region</fullName>
    </recommendedName>
</protein>
<dbReference type="Gene3D" id="2.60.40.10">
    <property type="entry name" value="Immunoglobulins"/>
    <property type="match status" value="1"/>
</dbReference>
<gene>
    <name evidence="2" type="ORF">SAMN05421761_11217</name>
</gene>
<dbReference type="RefSeq" id="WP_076502152.1">
    <property type="nucleotide sequence ID" value="NZ_FTOP01000012.1"/>
</dbReference>
<feature type="chain" id="PRO_5012862617" description="Right handed beta helix region" evidence="1">
    <location>
        <begin position="23"/>
        <end position="655"/>
    </location>
</feature>
<evidence type="ECO:0000313" key="3">
    <source>
        <dbReference type="Proteomes" id="UP000186026"/>
    </source>
</evidence>
<dbReference type="InterPro" id="IPR013783">
    <property type="entry name" value="Ig-like_fold"/>
</dbReference>
<dbReference type="InterPro" id="IPR011050">
    <property type="entry name" value="Pectin_lyase_fold/virulence"/>
</dbReference>
<feature type="signal peptide" evidence="1">
    <location>
        <begin position="1"/>
        <end position="22"/>
    </location>
</feature>
<dbReference type="OrthoDB" id="1466733at2"/>
<dbReference type="PROSITE" id="PS51257">
    <property type="entry name" value="PROKAR_LIPOPROTEIN"/>
    <property type="match status" value="1"/>
</dbReference>
<dbReference type="Pfam" id="PF22352">
    <property type="entry name" value="K319L-like_PKD"/>
    <property type="match status" value="1"/>
</dbReference>
<reference evidence="3" key="1">
    <citation type="submission" date="2017-01" db="EMBL/GenBank/DDBJ databases">
        <authorList>
            <person name="Varghese N."/>
            <person name="Submissions S."/>
        </authorList>
    </citation>
    <scope>NUCLEOTIDE SEQUENCE [LARGE SCALE GENOMIC DNA]</scope>
    <source>
        <strain evidence="3">DSM 46698</strain>
    </source>
</reference>
<accession>A0A1N7NVY4</accession>
<proteinExistence type="predicted"/>
<dbReference type="STRING" id="529505.SAMN05421761_11217"/>
<dbReference type="Proteomes" id="UP000186026">
    <property type="component" value="Unassembled WGS sequence"/>
</dbReference>
<keyword evidence="3" id="KW-1185">Reference proteome</keyword>
<dbReference type="Gene3D" id="2.160.20.10">
    <property type="entry name" value="Single-stranded right-handed beta-helix, Pectin lyase-like"/>
    <property type="match status" value="1"/>
</dbReference>
<organism evidence="2 3">
    <name type="scientific">Belliella pelovolcani</name>
    <dbReference type="NCBI Taxonomy" id="529505"/>
    <lineage>
        <taxon>Bacteria</taxon>
        <taxon>Pseudomonadati</taxon>
        <taxon>Bacteroidota</taxon>
        <taxon>Cytophagia</taxon>
        <taxon>Cytophagales</taxon>
        <taxon>Cyclobacteriaceae</taxon>
        <taxon>Belliella</taxon>
    </lineage>
</organism>
<dbReference type="InterPro" id="IPR012334">
    <property type="entry name" value="Pectin_lyas_fold"/>
</dbReference>